<dbReference type="InterPro" id="IPR054485">
    <property type="entry name" value="FlK-like_dom"/>
</dbReference>
<dbReference type="RefSeq" id="WP_038089433.1">
    <property type="nucleotide sequence ID" value="NZ_JHEG04000001.1"/>
</dbReference>
<organism evidence="5">
    <name type="scientific">Tolypothrix bouteillei VB521301</name>
    <dbReference type="NCBI Taxonomy" id="1479485"/>
    <lineage>
        <taxon>Bacteria</taxon>
        <taxon>Bacillati</taxon>
        <taxon>Cyanobacteriota</taxon>
        <taxon>Cyanophyceae</taxon>
        <taxon>Nostocales</taxon>
        <taxon>Tolypothrichaceae</taxon>
        <taxon>Tolypothrix</taxon>
    </lineage>
</organism>
<dbReference type="Pfam" id="PF22636">
    <property type="entry name" value="FlK"/>
    <property type="match status" value="1"/>
</dbReference>
<name>A0A0C1QXB8_9CYAN</name>
<accession>A0A0C1QXB8</accession>
<feature type="active site" evidence="1">
    <location>
        <position position="48"/>
    </location>
</feature>
<dbReference type="AlphaFoldDB" id="A0A0C1QXB8"/>
<dbReference type="EMBL" id="JHEG04000001">
    <property type="protein sequence ID" value="KAF3886040.1"/>
    <property type="molecule type" value="Genomic_DNA"/>
</dbReference>
<evidence type="ECO:0000256" key="2">
    <source>
        <dbReference type="PIRSR" id="PIRSR014972-2"/>
    </source>
</evidence>
<feature type="active site" evidence="1">
    <location>
        <position position="40"/>
    </location>
</feature>
<dbReference type="OrthoDB" id="6902891at2"/>
<evidence type="ECO:0000256" key="1">
    <source>
        <dbReference type="PIRSR" id="PIRSR014972-1"/>
    </source>
</evidence>
<evidence type="ECO:0000259" key="3">
    <source>
        <dbReference type="Pfam" id="PF22636"/>
    </source>
</evidence>
<evidence type="ECO:0000313" key="4">
    <source>
        <dbReference type="EMBL" id="KAF3886040.1"/>
    </source>
</evidence>
<feature type="binding site" evidence="2">
    <location>
        <position position="118"/>
    </location>
    <ligand>
        <name>substrate</name>
    </ligand>
</feature>
<reference evidence="5" key="1">
    <citation type="journal article" date="2015" name="Genome Announc.">
        <title>Draft Genome Sequence of Tolypothrix boutellei Strain VB521301.</title>
        <authorList>
            <person name="Chandrababunaidu M.M."/>
            <person name="Singh D."/>
            <person name="Sen D."/>
            <person name="Bhan S."/>
            <person name="Das S."/>
            <person name="Gupta A."/>
            <person name="Adhikary S.P."/>
            <person name="Tripathy S."/>
        </authorList>
    </citation>
    <scope>NUCLEOTIDE SEQUENCE</scope>
    <source>
        <strain evidence="5">VB521301</strain>
    </source>
</reference>
<evidence type="ECO:0000313" key="6">
    <source>
        <dbReference type="Proteomes" id="UP000029738"/>
    </source>
</evidence>
<feature type="domain" description="Fluoroacetyl-CoA-specific thioesterase-like" evidence="3">
    <location>
        <begin position="30"/>
        <end position="124"/>
    </location>
</feature>
<dbReference type="SUPFAM" id="SSF54637">
    <property type="entry name" value="Thioesterase/thiol ester dehydrase-isomerase"/>
    <property type="match status" value="1"/>
</dbReference>
<dbReference type="PANTHER" id="PTHR36934:SF1">
    <property type="entry name" value="THIOESTERASE DOMAIN-CONTAINING PROTEIN"/>
    <property type="match status" value="1"/>
</dbReference>
<keyword evidence="6" id="KW-1185">Reference proteome</keyword>
<feature type="binding site" evidence="2">
    <location>
        <position position="67"/>
    </location>
    <ligand>
        <name>CoA</name>
        <dbReference type="ChEBI" id="CHEBI:57287"/>
    </ligand>
</feature>
<sequence length="139" mass="15040">MIGEPEIGTTASAQLVVEDRDLASSISRESQDKFPPVFATARMVALMETAAARVLREFLETDELSVGVSVDVSHTAATPLGIAVTANARYVGRENKLWVFEIWAEDNGGEIGRGMHKRAVVNVERLLAGATRRNATSLE</sequence>
<proteinExistence type="predicted"/>
<dbReference type="EMBL" id="JHEG02000048">
    <property type="protein sequence ID" value="KIE10119.1"/>
    <property type="molecule type" value="Genomic_DNA"/>
</dbReference>
<dbReference type="STRING" id="1479485.DA73_0215885"/>
<reference evidence="4" key="2">
    <citation type="submission" date="2019-11" db="EMBL/GenBank/DDBJ databases">
        <title>Improved Assembly of Tolypothrix boutellei genome.</title>
        <authorList>
            <person name="Sarangi A.N."/>
            <person name="Mukherjee M."/>
            <person name="Ghosh S."/>
            <person name="Singh D."/>
            <person name="Das A."/>
            <person name="Kant S."/>
            <person name="Prusty A."/>
            <person name="Tripathy S."/>
        </authorList>
    </citation>
    <scope>NUCLEOTIDE SEQUENCE</scope>
    <source>
        <strain evidence="4">VB521301</strain>
    </source>
</reference>
<evidence type="ECO:0000313" key="5">
    <source>
        <dbReference type="EMBL" id="KIE10119.1"/>
    </source>
</evidence>
<dbReference type="Proteomes" id="UP000029738">
    <property type="component" value="Unassembled WGS sequence"/>
</dbReference>
<dbReference type="InterPro" id="IPR025540">
    <property type="entry name" value="FlK"/>
</dbReference>
<dbReference type="PANTHER" id="PTHR36934">
    <property type="entry name" value="BLR0278 PROTEIN"/>
    <property type="match status" value="1"/>
</dbReference>
<dbReference type="Gene3D" id="3.10.129.10">
    <property type="entry name" value="Hotdog Thioesterase"/>
    <property type="match status" value="1"/>
</dbReference>
<feature type="active site" evidence="1">
    <location>
        <position position="74"/>
    </location>
</feature>
<protein>
    <submittedName>
        <fullName evidence="4">Thioesterase</fullName>
    </submittedName>
</protein>
<gene>
    <name evidence="5" type="ORF">DA73_0215885</name>
    <name evidence="4" type="ORF">DA73_0400011585</name>
</gene>
<comment type="caution">
    <text evidence="5">The sequence shown here is derived from an EMBL/GenBank/DDBJ whole genome shotgun (WGS) entry which is preliminary data.</text>
</comment>
<dbReference type="PIRSF" id="PIRSF014972">
    <property type="entry name" value="FlK"/>
    <property type="match status" value="1"/>
</dbReference>
<dbReference type="InterPro" id="IPR029069">
    <property type="entry name" value="HotDog_dom_sf"/>
</dbReference>
<feature type="binding site" evidence="2">
    <location>
        <position position="67"/>
    </location>
    <ligand>
        <name>substrate</name>
    </ligand>
</feature>